<dbReference type="VEuPathDB" id="FungiDB:T552_01861"/>
<dbReference type="GeneID" id="28936627"/>
<comment type="catalytic activity">
    <reaction evidence="8">
        <text>a quinone + NADH + H(+) = a quinol + NAD(+)</text>
        <dbReference type="Rhea" id="RHEA:46160"/>
        <dbReference type="ChEBI" id="CHEBI:15378"/>
        <dbReference type="ChEBI" id="CHEBI:24646"/>
        <dbReference type="ChEBI" id="CHEBI:57540"/>
        <dbReference type="ChEBI" id="CHEBI:57945"/>
        <dbReference type="ChEBI" id="CHEBI:132124"/>
        <dbReference type="EC" id="1.6.5.9"/>
    </reaction>
</comment>
<dbReference type="EC" id="1.6.5.9" evidence="2"/>
<reference evidence="14" key="1">
    <citation type="journal article" date="2016" name="Nat. Commun.">
        <title>Genome analysis of three Pneumocystis species reveals adaptation mechanisms to life exclusively in mammalian hosts.</title>
        <authorList>
            <person name="Ma L."/>
            <person name="Chen Z."/>
            <person name="Huang D.W."/>
            <person name="Kutty G."/>
            <person name="Ishihara M."/>
            <person name="Wang H."/>
            <person name="Abouelleil A."/>
            <person name="Bishop L."/>
            <person name="Davey E."/>
            <person name="Deng R."/>
            <person name="Deng X."/>
            <person name="Fan L."/>
            <person name="Fantoni G."/>
            <person name="Fitzgerald M."/>
            <person name="Gogineni E."/>
            <person name="Goldberg J.M."/>
            <person name="Handley G."/>
            <person name="Hu X."/>
            <person name="Huber C."/>
            <person name="Jiao X."/>
            <person name="Jones K."/>
            <person name="Levin J.Z."/>
            <person name="Liu Y."/>
            <person name="Macdonald P."/>
            <person name="Melnikov A."/>
            <person name="Raley C."/>
            <person name="Sassi M."/>
            <person name="Sherman B.T."/>
            <person name="Song X."/>
            <person name="Sykes S."/>
            <person name="Tran B."/>
            <person name="Walsh L."/>
            <person name="Xia Y."/>
            <person name="Yang J."/>
            <person name="Young S."/>
            <person name="Zeng Q."/>
            <person name="Zheng X."/>
            <person name="Stephens R."/>
            <person name="Nusbaum C."/>
            <person name="Birren B.W."/>
            <person name="Azadi P."/>
            <person name="Lempicki R.A."/>
            <person name="Cuomo C.A."/>
            <person name="Kovacs J.A."/>
        </authorList>
    </citation>
    <scope>NUCLEOTIDE SEQUENCE [LARGE SCALE GENOMIC DNA]</scope>
    <source>
        <strain evidence="14">B80</strain>
    </source>
</reference>
<comment type="catalytic activity">
    <reaction evidence="9">
        <text>a ubiquinone + NADH + H(+) = a ubiquinol + NAD(+)</text>
        <dbReference type="Rhea" id="RHEA:23152"/>
        <dbReference type="Rhea" id="RHEA-COMP:9565"/>
        <dbReference type="Rhea" id="RHEA-COMP:9566"/>
        <dbReference type="ChEBI" id="CHEBI:15378"/>
        <dbReference type="ChEBI" id="CHEBI:16389"/>
        <dbReference type="ChEBI" id="CHEBI:17976"/>
        <dbReference type="ChEBI" id="CHEBI:57540"/>
        <dbReference type="ChEBI" id="CHEBI:57945"/>
    </reaction>
</comment>
<evidence type="ECO:0000256" key="9">
    <source>
        <dbReference type="ARBA" id="ARBA00049010"/>
    </source>
</evidence>
<keyword evidence="3" id="KW-0285">Flavoprotein</keyword>
<dbReference type="RefSeq" id="XP_018225706.1">
    <property type="nucleotide sequence ID" value="XM_018370424.1"/>
</dbReference>
<sequence length="575" mass="66051">MSKKSIGIVDFKKFYGLTLRNGLFVQANSLIIRQRYFQLSLKFKCYNEMRMISSLNQNSQKVFFFKRNRFLGKIKKFTYILIILGLIKFSYDIYELRSPMPFVELDPNKKTIVVLGSGWGSISLLKNIKSDDYNIIVVSPRNYFLFTPFLVSCTTGTTEFRSIIEPIRFIMFRKKAYFRFYEASCTSIDPNDKTIIIKEFSGVHNDVVETKLSYDYLVIGVGAENQTFGISGVNQYANFLKEIPDARKIRAKIMECIKAAMFEGQTYEEKKRLLHMVIVGGGPTGVEFAAELRDFFQMDLKKWFPEISNLFKISLFEALPSILPMFSKTLVNYTEATFREGDIGVFTRSTVKSVTDKYITVETTTSDNKKIIQEVPYGLLVWATGNSPRYVIKDLMSRIPEQSNSSRGLLVNDYLVVKGTENIWALGDCTATKYASTAQVASQQGYYLAKLFDILAESRKARKEIQYLENLLKANNIDFEKENMIKKDIDIKIKKLKGLSIPLFEYSHKGTLAYIGNDKAIADLSFSKGNFSIFGITAFLFWRSVYINMLFLRNKVYVCFDWIKASVFGRDLSSF</sequence>
<evidence type="ECO:0000256" key="1">
    <source>
        <dbReference type="ARBA" id="ARBA00005272"/>
    </source>
</evidence>
<dbReference type="InterPro" id="IPR045024">
    <property type="entry name" value="NDH-2"/>
</dbReference>
<keyword evidence="14" id="KW-1185">Reference proteome</keyword>
<gene>
    <name evidence="13" type="ORF">T552_01861</name>
</gene>
<keyword evidence="10" id="KW-1133">Transmembrane helix</keyword>
<evidence type="ECO:0000259" key="11">
    <source>
        <dbReference type="Pfam" id="PF07992"/>
    </source>
</evidence>
<comment type="caution">
    <text evidence="13">The sequence shown here is derived from an EMBL/GenBank/DDBJ whole genome shotgun (WGS) entry which is preliminary data.</text>
</comment>
<keyword evidence="10" id="KW-0812">Transmembrane</keyword>
<feature type="transmembrane region" description="Helical" evidence="10">
    <location>
        <begin position="77"/>
        <end position="94"/>
    </location>
</feature>
<proteinExistence type="inferred from homology"/>
<accession>A0A0W4ZHZ0</accession>
<evidence type="ECO:0000259" key="12">
    <source>
        <dbReference type="Pfam" id="PF22366"/>
    </source>
</evidence>
<evidence type="ECO:0000313" key="14">
    <source>
        <dbReference type="Proteomes" id="UP000054454"/>
    </source>
</evidence>
<evidence type="ECO:0000256" key="8">
    <source>
        <dbReference type="ARBA" id="ARBA00047599"/>
    </source>
</evidence>
<dbReference type="SUPFAM" id="SSF51905">
    <property type="entry name" value="FAD/NAD(P)-binding domain"/>
    <property type="match status" value="2"/>
</dbReference>
<keyword evidence="4" id="KW-0274">FAD</keyword>
<dbReference type="EMBL" id="LFVZ01000008">
    <property type="protein sequence ID" value="KTW27997.1"/>
    <property type="molecule type" value="Genomic_DNA"/>
</dbReference>
<dbReference type="PANTHER" id="PTHR43706">
    <property type="entry name" value="NADH DEHYDROGENASE"/>
    <property type="match status" value="1"/>
</dbReference>
<dbReference type="PANTHER" id="PTHR43706:SF47">
    <property type="entry name" value="EXTERNAL NADH-UBIQUINONE OXIDOREDUCTASE 1, MITOCHONDRIAL-RELATED"/>
    <property type="match status" value="1"/>
</dbReference>
<feature type="domain" description="External alternative NADH-ubiquinone oxidoreductase-like C-terminal" evidence="12">
    <location>
        <begin position="508"/>
        <end position="571"/>
    </location>
</feature>
<evidence type="ECO:0000313" key="13">
    <source>
        <dbReference type="EMBL" id="KTW27997.1"/>
    </source>
</evidence>
<dbReference type="Pfam" id="PF07992">
    <property type="entry name" value="Pyr_redox_2"/>
    <property type="match status" value="1"/>
</dbReference>
<dbReference type="Pfam" id="PF22366">
    <property type="entry name" value="NDH2_C"/>
    <property type="match status" value="1"/>
</dbReference>
<evidence type="ECO:0000256" key="7">
    <source>
        <dbReference type="ARBA" id="ARBA00023027"/>
    </source>
</evidence>
<dbReference type="InterPro" id="IPR054585">
    <property type="entry name" value="NDH2-like_C"/>
</dbReference>
<name>A0A0W4ZHZ0_PNEC8</name>
<keyword evidence="5" id="KW-0809">Transit peptide</keyword>
<dbReference type="OrthoDB" id="3244603at2759"/>
<protein>
    <recommendedName>
        <fullName evidence="2">NADH:ubiquinone reductase (non-electrogenic)</fullName>
        <ecNumber evidence="2">1.6.5.9</ecNumber>
    </recommendedName>
</protein>
<keyword evidence="7" id="KW-0520">NAD</keyword>
<keyword evidence="10" id="KW-0472">Membrane</keyword>
<dbReference type="GO" id="GO:0050136">
    <property type="term" value="F:NADH dehydrogenase (quinone) (non-electrogenic) activity"/>
    <property type="evidence" value="ECO:0007669"/>
    <property type="project" value="UniProtKB-EC"/>
</dbReference>
<dbReference type="AlphaFoldDB" id="A0A0W4ZHZ0"/>
<feature type="domain" description="FAD/NAD(P)-binding" evidence="11">
    <location>
        <begin position="111"/>
        <end position="445"/>
    </location>
</feature>
<keyword evidence="6" id="KW-0560">Oxidoreductase</keyword>
<evidence type="ECO:0000256" key="10">
    <source>
        <dbReference type="SAM" id="Phobius"/>
    </source>
</evidence>
<evidence type="ECO:0000256" key="6">
    <source>
        <dbReference type="ARBA" id="ARBA00023002"/>
    </source>
</evidence>
<dbReference type="GO" id="GO:0005739">
    <property type="term" value="C:mitochondrion"/>
    <property type="evidence" value="ECO:0007669"/>
    <property type="project" value="TreeGrafter"/>
</dbReference>
<evidence type="ECO:0000256" key="3">
    <source>
        <dbReference type="ARBA" id="ARBA00022630"/>
    </source>
</evidence>
<comment type="similarity">
    <text evidence="1">Belongs to the NADH dehydrogenase family.</text>
</comment>
<dbReference type="InterPro" id="IPR036188">
    <property type="entry name" value="FAD/NAD-bd_sf"/>
</dbReference>
<evidence type="ECO:0000256" key="2">
    <source>
        <dbReference type="ARBA" id="ARBA00012637"/>
    </source>
</evidence>
<evidence type="ECO:0000256" key="5">
    <source>
        <dbReference type="ARBA" id="ARBA00022946"/>
    </source>
</evidence>
<organism evidence="13 14">
    <name type="scientific">Pneumocystis carinii (strain B80)</name>
    <name type="common">Rat pneumocystis pneumonia agent</name>
    <name type="synonym">Pneumocystis carinii f. sp. carinii</name>
    <dbReference type="NCBI Taxonomy" id="1408658"/>
    <lineage>
        <taxon>Eukaryota</taxon>
        <taxon>Fungi</taxon>
        <taxon>Dikarya</taxon>
        <taxon>Ascomycota</taxon>
        <taxon>Taphrinomycotina</taxon>
        <taxon>Pneumocystomycetes</taxon>
        <taxon>Pneumocystaceae</taxon>
        <taxon>Pneumocystis</taxon>
    </lineage>
</organism>
<dbReference type="Proteomes" id="UP000054454">
    <property type="component" value="Unassembled WGS sequence"/>
</dbReference>
<evidence type="ECO:0000256" key="4">
    <source>
        <dbReference type="ARBA" id="ARBA00022827"/>
    </source>
</evidence>
<dbReference type="PRINTS" id="PR00368">
    <property type="entry name" value="FADPNR"/>
</dbReference>
<dbReference type="InterPro" id="IPR023753">
    <property type="entry name" value="FAD/NAD-binding_dom"/>
</dbReference>
<dbReference type="Gene3D" id="3.50.50.100">
    <property type="match status" value="1"/>
</dbReference>